<evidence type="ECO:0000259" key="1">
    <source>
        <dbReference type="Pfam" id="PF06114"/>
    </source>
</evidence>
<sequence length="232" mass="27041">MGGTKRELYRFIDRLRIQLGVKPLSQPIDTITFCRSQKNIELVYHPFSTSGFCAAALLGEKGDTIVLNARHSVEELNFDCGHELIHLTKHRGLGLSSFHCFDTLKPKQDPFIEWEANEGAAELTVPYRSFLPLLSDAYPQLRTWQDMDFLRYRLARRYQVTETVIAYRMESLKYEFFQYLSGTPLENLHFLSRRELSKQGVSILSLNELEDRFTKFQEPNQSLKNTALLRQR</sequence>
<evidence type="ECO:0000313" key="5">
    <source>
        <dbReference type="Proteomes" id="UP000220611"/>
    </source>
</evidence>
<protein>
    <submittedName>
        <fullName evidence="3">ImmA/IrrE family metallo-endopeptidase</fullName>
    </submittedName>
</protein>
<dbReference type="InterPro" id="IPR052345">
    <property type="entry name" value="Rad_response_metalloprotease"/>
</dbReference>
<dbReference type="HOGENOM" id="CLU_1193146_0_0_9"/>
<name>A7VTH5_9FIRM</name>
<dbReference type="EMBL" id="ABCB02000018">
    <property type="protein sequence ID" value="EDO61471.1"/>
    <property type="molecule type" value="Genomic_DNA"/>
</dbReference>
<proteinExistence type="predicted"/>
<gene>
    <name evidence="3" type="ORF">CH238_00115</name>
    <name evidence="2" type="ORF">CLOLEP_01867</name>
</gene>
<dbReference type="InterPro" id="IPR010359">
    <property type="entry name" value="IrrE_HExxH"/>
</dbReference>
<reference evidence="2 4" key="1">
    <citation type="submission" date="2007-08" db="EMBL/GenBank/DDBJ databases">
        <title>Draft genome sequence of Clostridium leptum (DSM 753).</title>
        <authorList>
            <person name="Sudarsanam P."/>
            <person name="Ley R."/>
            <person name="Guruge J."/>
            <person name="Turnbaugh P.J."/>
            <person name="Mahowald M."/>
            <person name="Liep D."/>
            <person name="Gordon J."/>
        </authorList>
    </citation>
    <scope>NUCLEOTIDE SEQUENCE [LARGE SCALE GENOMIC DNA]</scope>
    <source>
        <strain evidence="2 4">DSM 753</strain>
    </source>
</reference>
<keyword evidence="5" id="KW-1185">Reference proteome</keyword>
<reference evidence="2 4" key="2">
    <citation type="submission" date="2007-08" db="EMBL/GenBank/DDBJ databases">
        <authorList>
            <person name="Fulton L."/>
            <person name="Clifton S."/>
            <person name="Fulton B."/>
            <person name="Xu J."/>
            <person name="Minx P."/>
            <person name="Pepin K.H."/>
            <person name="Johnson M."/>
            <person name="Thiruvilangam P."/>
            <person name="Bhonagiri V."/>
            <person name="Nash W.E."/>
            <person name="Wang C."/>
            <person name="Mardis E.R."/>
            <person name="Wilson R.K."/>
        </authorList>
    </citation>
    <scope>NUCLEOTIDE SEQUENCE [LARGE SCALE GENOMIC DNA]</scope>
    <source>
        <strain evidence="2 4">DSM 753</strain>
    </source>
</reference>
<dbReference type="eggNOG" id="ENOG50341RQ">
    <property type="taxonomic scope" value="Bacteria"/>
</dbReference>
<comment type="caution">
    <text evidence="2">The sequence shown here is derived from an EMBL/GenBank/DDBJ whole genome shotgun (WGS) entry which is preliminary data.</text>
</comment>
<dbReference type="Gene3D" id="1.10.10.2910">
    <property type="match status" value="1"/>
</dbReference>
<dbReference type="OrthoDB" id="9816277at2"/>
<dbReference type="Proteomes" id="UP000220611">
    <property type="component" value="Unassembled WGS sequence"/>
</dbReference>
<dbReference type="EMBL" id="NOXF01000001">
    <property type="protein sequence ID" value="PEQ25447.1"/>
    <property type="molecule type" value="Genomic_DNA"/>
</dbReference>
<reference evidence="3 5" key="3">
    <citation type="submission" date="2017-07" db="EMBL/GenBank/DDBJ databases">
        <title>Prevalence of linear plasmids in Cutibacterium (Propionibacterium) acnes isolates obtained from prostatic tissue.</title>
        <authorList>
            <person name="Davidsson S."/>
            <person name="Carlsson J."/>
            <person name="Molling P."/>
            <person name="Andren O."/>
            <person name="Andersson S.-O."/>
            <person name="Brzuszkiewicz E."/>
            <person name="Poehlein A."/>
            <person name="Al-Zeer M."/>
            <person name="Brinkmann V."/>
            <person name="Scavenius C."/>
            <person name="Nazipi S."/>
            <person name="Soderquist B."/>
            <person name="Bruggemann H."/>
        </authorList>
    </citation>
    <scope>NUCLEOTIDE SEQUENCE [LARGE SCALE GENOMIC DNA]</scope>
    <source>
        <strain evidence="3 5">DSM 753</strain>
    </source>
</reference>
<evidence type="ECO:0000313" key="4">
    <source>
        <dbReference type="Proteomes" id="UP000003490"/>
    </source>
</evidence>
<dbReference type="Proteomes" id="UP000003490">
    <property type="component" value="Unassembled WGS sequence"/>
</dbReference>
<dbReference type="AlphaFoldDB" id="A7VTH5"/>
<evidence type="ECO:0000313" key="3">
    <source>
        <dbReference type="EMBL" id="PEQ25447.1"/>
    </source>
</evidence>
<evidence type="ECO:0000313" key="2">
    <source>
        <dbReference type="EMBL" id="EDO61471.1"/>
    </source>
</evidence>
<feature type="domain" description="IrrE N-terminal-like" evidence="1">
    <location>
        <begin position="50"/>
        <end position="169"/>
    </location>
</feature>
<accession>A7VTH5</accession>
<dbReference type="PANTHER" id="PTHR43236:SF1">
    <property type="entry name" value="BLL7220 PROTEIN"/>
    <property type="match status" value="1"/>
</dbReference>
<organism evidence="2 4">
    <name type="scientific">[Clostridium] leptum DSM 753</name>
    <dbReference type="NCBI Taxonomy" id="428125"/>
    <lineage>
        <taxon>Bacteria</taxon>
        <taxon>Bacillati</taxon>
        <taxon>Bacillota</taxon>
        <taxon>Clostridia</taxon>
        <taxon>Eubacteriales</taxon>
        <taxon>Oscillospiraceae</taxon>
        <taxon>Oscillospiraceae incertae sedis</taxon>
    </lineage>
</organism>
<dbReference type="PANTHER" id="PTHR43236">
    <property type="entry name" value="ANTITOXIN HIGA1"/>
    <property type="match status" value="1"/>
</dbReference>
<dbReference type="Pfam" id="PF06114">
    <property type="entry name" value="Peptidase_M78"/>
    <property type="match status" value="1"/>
</dbReference>